<dbReference type="PANTHER" id="PTHR46033:SF8">
    <property type="entry name" value="PROTEIN MAINTENANCE OF MERISTEMS-LIKE"/>
    <property type="match status" value="1"/>
</dbReference>
<dbReference type="AlphaFoldDB" id="A0A445BU85"/>
<dbReference type="InterPro" id="IPR019557">
    <property type="entry name" value="AminoTfrase-like_pln_mobile"/>
</dbReference>
<reference evidence="2 3" key="1">
    <citation type="submission" date="2019-01" db="EMBL/GenBank/DDBJ databases">
        <title>Sequencing of cultivated peanut Arachis hypogaea provides insights into genome evolution and oil improvement.</title>
        <authorList>
            <person name="Chen X."/>
        </authorList>
    </citation>
    <scope>NUCLEOTIDE SEQUENCE [LARGE SCALE GENOMIC DNA]</scope>
    <source>
        <strain evidence="3">cv. Fuhuasheng</strain>
        <tissue evidence="2">Leaves</tissue>
    </source>
</reference>
<comment type="caution">
    <text evidence="2">The sequence shown here is derived from an EMBL/GenBank/DDBJ whole genome shotgun (WGS) entry which is preliminary data.</text>
</comment>
<dbReference type="Pfam" id="PF10536">
    <property type="entry name" value="PMD"/>
    <property type="match status" value="1"/>
</dbReference>
<name>A0A445BU85_ARAHY</name>
<dbReference type="PANTHER" id="PTHR46033">
    <property type="entry name" value="PROTEIN MAIN-LIKE 2"/>
    <property type="match status" value="1"/>
</dbReference>
<organism evidence="2 3">
    <name type="scientific">Arachis hypogaea</name>
    <name type="common">Peanut</name>
    <dbReference type="NCBI Taxonomy" id="3818"/>
    <lineage>
        <taxon>Eukaryota</taxon>
        <taxon>Viridiplantae</taxon>
        <taxon>Streptophyta</taxon>
        <taxon>Embryophyta</taxon>
        <taxon>Tracheophyta</taxon>
        <taxon>Spermatophyta</taxon>
        <taxon>Magnoliopsida</taxon>
        <taxon>eudicotyledons</taxon>
        <taxon>Gunneridae</taxon>
        <taxon>Pentapetalae</taxon>
        <taxon>rosids</taxon>
        <taxon>fabids</taxon>
        <taxon>Fabales</taxon>
        <taxon>Fabaceae</taxon>
        <taxon>Papilionoideae</taxon>
        <taxon>50 kb inversion clade</taxon>
        <taxon>dalbergioids sensu lato</taxon>
        <taxon>Dalbergieae</taxon>
        <taxon>Pterocarpus clade</taxon>
        <taxon>Arachis</taxon>
    </lineage>
</organism>
<gene>
    <name evidence="2" type="ORF">Ahy_A08g038647</name>
</gene>
<sequence>MEKIWSLEILSGAIFKRNYGGRRTVCTNSTVLLTFPTSSMKSQIGVFTTFGGNSLWRMANRLGSDFRSFSATCRRRIESSSSQSTSHGSMRGSGCYQRMRVRILYAYTHVHTLYMMLLSTQLFGDKSANWVHIRWLKFVAGLDEMGTYSWDSVALAWLYRCMCRVANRNITNMVGPLQLLQSWIFWQFSTLRPHGFDDFSFPLTSGYRSIALRVSLFVSNPGLNIHITLVSSRKEERIIQFRLALDWLGSREASCLCVIMWELYAALNVLVVVNPEILAEEHSRLWRAVTSLIYFIVIEWHQVDRVVPQLGGVQHLHGKDGRGGDRWFLTYFQTWQLHWNNRVDSVLSIQKVADPGPSMEFLDMWYRVSVADATFVDPRMEEIPNDAFHRGSSQLPARVPVQDMPDNRHVKQRRCIGT</sequence>
<keyword evidence="3" id="KW-1185">Reference proteome</keyword>
<dbReference type="Proteomes" id="UP000289738">
    <property type="component" value="Chromosome A08"/>
</dbReference>
<dbReference type="GO" id="GO:0010073">
    <property type="term" value="P:meristem maintenance"/>
    <property type="evidence" value="ECO:0007669"/>
    <property type="project" value="InterPro"/>
</dbReference>
<dbReference type="EMBL" id="SDMP01000008">
    <property type="protein sequence ID" value="RYR42178.1"/>
    <property type="molecule type" value="Genomic_DNA"/>
</dbReference>
<dbReference type="InterPro" id="IPR044824">
    <property type="entry name" value="MAIN-like"/>
</dbReference>
<evidence type="ECO:0000313" key="2">
    <source>
        <dbReference type="EMBL" id="RYR42178.1"/>
    </source>
</evidence>
<protein>
    <recommendedName>
        <fullName evidence="1">Aminotransferase-like plant mobile domain-containing protein</fullName>
    </recommendedName>
</protein>
<accession>A0A445BU85</accession>
<feature type="domain" description="Aminotransferase-like plant mobile" evidence="1">
    <location>
        <begin position="107"/>
        <end position="365"/>
    </location>
</feature>
<evidence type="ECO:0000313" key="3">
    <source>
        <dbReference type="Proteomes" id="UP000289738"/>
    </source>
</evidence>
<proteinExistence type="predicted"/>
<evidence type="ECO:0000259" key="1">
    <source>
        <dbReference type="Pfam" id="PF10536"/>
    </source>
</evidence>